<reference evidence="1" key="1">
    <citation type="submission" date="2023-04" db="EMBL/GenBank/DDBJ databases">
        <title>Candida boidinii NBRC 1967.</title>
        <authorList>
            <person name="Ichikawa N."/>
            <person name="Sato H."/>
            <person name="Tonouchi N."/>
        </authorList>
    </citation>
    <scope>NUCLEOTIDE SEQUENCE</scope>
    <source>
        <strain evidence="1">NBRC 1967</strain>
    </source>
</reference>
<keyword evidence="2" id="KW-1185">Reference proteome</keyword>
<proteinExistence type="predicted"/>
<dbReference type="Proteomes" id="UP001165101">
    <property type="component" value="Unassembled WGS sequence"/>
</dbReference>
<gene>
    <name evidence="1" type="ORF">Cboi01_000134000</name>
</gene>
<comment type="caution">
    <text evidence="1">The sequence shown here is derived from an EMBL/GenBank/DDBJ whole genome shotgun (WGS) entry which is preliminary data.</text>
</comment>
<protein>
    <submittedName>
        <fullName evidence="1">Unnamed protein product</fullName>
    </submittedName>
</protein>
<name>A0ACB5TIL9_CANBO</name>
<evidence type="ECO:0000313" key="1">
    <source>
        <dbReference type="EMBL" id="GME89297.1"/>
    </source>
</evidence>
<organism evidence="1 2">
    <name type="scientific">Candida boidinii</name>
    <name type="common">Yeast</name>
    <dbReference type="NCBI Taxonomy" id="5477"/>
    <lineage>
        <taxon>Eukaryota</taxon>
        <taxon>Fungi</taxon>
        <taxon>Dikarya</taxon>
        <taxon>Ascomycota</taxon>
        <taxon>Saccharomycotina</taxon>
        <taxon>Pichiomycetes</taxon>
        <taxon>Pichiales</taxon>
        <taxon>Pichiaceae</taxon>
        <taxon>Ogataea</taxon>
        <taxon>Ogataea/Candida clade</taxon>
    </lineage>
</organism>
<dbReference type="EMBL" id="BSXV01000484">
    <property type="protein sequence ID" value="GME89297.1"/>
    <property type="molecule type" value="Genomic_DNA"/>
</dbReference>
<evidence type="ECO:0000313" key="2">
    <source>
        <dbReference type="Proteomes" id="UP001165101"/>
    </source>
</evidence>
<accession>A0ACB5TIL9</accession>
<sequence>MSYQEDTKRRFTAGSIGKDEHITKRQNLSVQLQKNNNSNTNKTENISIKDKRQKNSSNAIDNKIYNKYKKLLNKIENQPNQSNHDSIKPREEIDFEIYYPDLDPKEPLQVIFSDDSTELIADNSEFINNYTNLKKITDESVMSGLRKPNFRKIPEEDYSFDKFFTDPEDKNKLFDTNYKLTEKDTEFGYHRIHPVEKEKENTESTISDQQNQDENGNIHQEYIRSDNISGSLISNTLLPDSKNSKFQTLYDMDECDLFFLKYINKHRINLGLNAITMEIFETTITFLENESYFLEKLSLPTLKNQVIDEEKAMIRASLYGSDDGTGCAPEVDQRCAVCNLSECDPTNDIVFCDGCNIAVHQECYGVAFIPEGPWLCRKCLISRNEKSRCIFCPSSTGAFKQTDHGFWGHAICTLWIHELYFANPSFMEPIEGIQYIPQSRWKLNCYICKQKIGACIQCSKPSCFLAYHATCAKRSDLCMILKNGFQAAMTNHSSMVSYCEKHTPLDWLATHDVKAGIERTRLYFEHMKLRNLKRFSKLKSNSNNGVLKNTYKQNGERKNIDTGLKSNGSIEVLDDDDKDEEEDKEEDEEIKKMIEEDDNQTNEYAYLENNEVMYFDEDIMGDDDEDNDDEVIRLTMEEAILLKETKNTLFKSKTLKNSTIVPNLWCNKLLEFYNKHDILIESVENFIIDICKYWTAKRDYYNGLPLIRKPDSIKYGELTNIEVDNRLVILDRIFKDIKNLSNFSKLIFNRSNLNKEKVTVELLNFEIINLTKFKLIKNLFDEFKKYVFNNNNDDADDKFIKKNKLFIEIECKVNKFKFNSVNEFIEELKKLTMYIVNFSEDEEIVKSAKEWIVSSVDKYDECINLQKLLENNDGNIFKDYLVN</sequence>